<evidence type="ECO:0000256" key="5">
    <source>
        <dbReference type="ARBA" id="ARBA00022448"/>
    </source>
</evidence>
<evidence type="ECO:0000256" key="4">
    <source>
        <dbReference type="ARBA" id="ARBA00018070"/>
    </source>
</evidence>
<dbReference type="GO" id="GO:0061908">
    <property type="term" value="C:phagophore"/>
    <property type="evidence" value="ECO:0007669"/>
    <property type="project" value="TreeGrafter"/>
</dbReference>
<dbReference type="GO" id="GO:0000045">
    <property type="term" value="P:autophagosome assembly"/>
    <property type="evidence" value="ECO:0007669"/>
    <property type="project" value="TreeGrafter"/>
</dbReference>
<dbReference type="GO" id="GO:0061723">
    <property type="term" value="P:glycophagy"/>
    <property type="evidence" value="ECO:0007669"/>
    <property type="project" value="TreeGrafter"/>
</dbReference>
<feature type="region of interest" description="Disordered" evidence="13">
    <location>
        <begin position="160"/>
        <end position="184"/>
    </location>
</feature>
<evidence type="ECO:0000256" key="9">
    <source>
        <dbReference type="ARBA" id="ARBA00023136"/>
    </source>
</evidence>
<evidence type="ECO:0000256" key="1">
    <source>
        <dbReference type="ARBA" id="ARBA00004406"/>
    </source>
</evidence>
<evidence type="ECO:0000256" key="13">
    <source>
        <dbReference type="SAM" id="MobiDB-lite"/>
    </source>
</evidence>
<evidence type="ECO:0000313" key="14">
    <source>
        <dbReference type="EMBL" id="PAV23587.1"/>
    </source>
</evidence>
<feature type="region of interest" description="Disordered" evidence="13">
    <location>
        <begin position="278"/>
        <end position="362"/>
    </location>
</feature>
<dbReference type="GO" id="GO:0032266">
    <property type="term" value="F:phosphatidylinositol-3-phosphate binding"/>
    <property type="evidence" value="ECO:0007669"/>
    <property type="project" value="TreeGrafter"/>
</dbReference>
<evidence type="ECO:0000256" key="11">
    <source>
        <dbReference type="ARBA" id="ARBA00024615"/>
    </source>
</evidence>
<dbReference type="OrthoDB" id="18982at2759"/>
<dbReference type="PANTHER" id="PTHR13190">
    <property type="entry name" value="AUTOPHAGY-RELATED 2, ISOFORM A"/>
    <property type="match status" value="1"/>
</dbReference>
<dbReference type="GO" id="GO:0061709">
    <property type="term" value="P:reticulophagy"/>
    <property type="evidence" value="ECO:0007669"/>
    <property type="project" value="TreeGrafter"/>
</dbReference>
<dbReference type="GO" id="GO:0000422">
    <property type="term" value="P:autophagy of mitochondrion"/>
    <property type="evidence" value="ECO:0007669"/>
    <property type="project" value="TreeGrafter"/>
</dbReference>
<comment type="catalytic activity">
    <reaction evidence="10">
        <text>a 1,2-diacyl-sn-glycero-3-phospho-L-serine(in) = a 1,2-diacyl-sn-glycero-3-phospho-L-serine(out)</text>
        <dbReference type="Rhea" id="RHEA:38663"/>
        <dbReference type="ChEBI" id="CHEBI:57262"/>
    </reaction>
</comment>
<feature type="compositionally biased region" description="Basic and acidic residues" evidence="13">
    <location>
        <begin position="353"/>
        <end position="362"/>
    </location>
</feature>
<feature type="compositionally biased region" description="Polar residues" evidence="13">
    <location>
        <begin position="296"/>
        <end position="311"/>
    </location>
</feature>
<dbReference type="STRING" id="2282107.A0A286UVI0"/>
<dbReference type="PANTHER" id="PTHR13190:SF1">
    <property type="entry name" value="AUTOPHAGY-RELATED 2, ISOFORM A"/>
    <property type="match status" value="1"/>
</dbReference>
<dbReference type="InterPro" id="IPR026849">
    <property type="entry name" value="ATG2"/>
</dbReference>
<comment type="catalytic activity">
    <reaction evidence="11">
        <text>a 1,2-diacyl-sn-glycero-3-phosphoethanolamine(in) = a 1,2-diacyl-sn-glycero-3-phosphoethanolamine(out)</text>
        <dbReference type="Rhea" id="RHEA:38895"/>
        <dbReference type="ChEBI" id="CHEBI:64612"/>
    </reaction>
</comment>
<evidence type="ECO:0000313" key="15">
    <source>
        <dbReference type="Proteomes" id="UP000217199"/>
    </source>
</evidence>
<feature type="compositionally biased region" description="Basic residues" evidence="13">
    <location>
        <begin position="768"/>
        <end position="778"/>
    </location>
</feature>
<organism evidence="14 15">
    <name type="scientific">Pyrrhoderma noxium</name>
    <dbReference type="NCBI Taxonomy" id="2282107"/>
    <lineage>
        <taxon>Eukaryota</taxon>
        <taxon>Fungi</taxon>
        <taxon>Dikarya</taxon>
        <taxon>Basidiomycota</taxon>
        <taxon>Agaricomycotina</taxon>
        <taxon>Agaricomycetes</taxon>
        <taxon>Hymenochaetales</taxon>
        <taxon>Hymenochaetaceae</taxon>
        <taxon>Pyrrhoderma</taxon>
    </lineage>
</organism>
<feature type="region of interest" description="Disordered" evidence="13">
    <location>
        <begin position="758"/>
        <end position="780"/>
    </location>
</feature>
<comment type="similarity">
    <text evidence="3">Belongs to the ATG2 family.</text>
</comment>
<feature type="compositionally biased region" description="Low complexity" evidence="13">
    <location>
        <begin position="321"/>
        <end position="337"/>
    </location>
</feature>
<evidence type="ECO:0000256" key="6">
    <source>
        <dbReference type="ARBA" id="ARBA00022824"/>
    </source>
</evidence>
<keyword evidence="5" id="KW-0813">Transport</keyword>
<comment type="subcellular location">
    <subcellularLocation>
        <location evidence="1">Endoplasmic reticulum membrane</location>
        <topology evidence="1">Peripheral membrane protein</topology>
    </subcellularLocation>
    <subcellularLocation>
        <location evidence="2">Preautophagosomal structure membrane</location>
        <topology evidence="2">Peripheral membrane protein</topology>
    </subcellularLocation>
</comment>
<comment type="catalytic activity">
    <reaction evidence="12">
        <text>a 1,2-diacyl-sn-glycero-3-phosphocholine(in) = a 1,2-diacyl-sn-glycero-3-phosphocholine(out)</text>
        <dbReference type="Rhea" id="RHEA:38571"/>
        <dbReference type="ChEBI" id="CHEBI:57643"/>
    </reaction>
</comment>
<dbReference type="GO" id="GO:0043495">
    <property type="term" value="F:protein-membrane adaptor activity"/>
    <property type="evidence" value="ECO:0007669"/>
    <property type="project" value="TreeGrafter"/>
</dbReference>
<keyword evidence="15" id="KW-1185">Reference proteome</keyword>
<dbReference type="GO" id="GO:0034727">
    <property type="term" value="P:piecemeal microautophagy of the nucleus"/>
    <property type="evidence" value="ECO:0007669"/>
    <property type="project" value="TreeGrafter"/>
</dbReference>
<dbReference type="EMBL" id="NBII01000001">
    <property type="protein sequence ID" value="PAV23587.1"/>
    <property type="molecule type" value="Genomic_DNA"/>
</dbReference>
<evidence type="ECO:0000256" key="8">
    <source>
        <dbReference type="ARBA" id="ARBA00023055"/>
    </source>
</evidence>
<feature type="region of interest" description="Disordered" evidence="13">
    <location>
        <begin position="709"/>
        <end position="739"/>
    </location>
</feature>
<proteinExistence type="inferred from homology"/>
<gene>
    <name evidence="14" type="ORF">PNOK_0065500</name>
</gene>
<accession>A0A286UVI0</accession>
<comment type="caution">
    <text evidence="14">The sequence shown here is derived from an EMBL/GenBank/DDBJ whole genome shotgun (WGS) entry which is preliminary data.</text>
</comment>
<evidence type="ECO:0000256" key="3">
    <source>
        <dbReference type="ARBA" id="ARBA00009714"/>
    </source>
</evidence>
<dbReference type="GO" id="GO:0034045">
    <property type="term" value="C:phagophore assembly site membrane"/>
    <property type="evidence" value="ECO:0007669"/>
    <property type="project" value="UniProtKB-SubCell"/>
</dbReference>
<sequence>MSFSWLPLNLDFKLPSLAPPLSLQRRFISFVLKRSLGHLLKPGQLDVVQIDAQIGSGFVEVKDLELDEAVSGLPVQLLSGSISSVTARIPWPNPFSSTVGLTLSGLHLTFIVSKPLFLSKDEGFSEELAESVISLAESFVNEELTGKEEAQLRESIYADTHGTDVPGSLDTSDQEQGAHITPDDPEGVSLFASLFERLLARFDFDASDTQISLIHPDNTEVSLKLSQIRYFTESPKTDQSEEPNRSGEIRTIEVQGLTTTMKDISPCLRDSQIVETCDPRTPVNENSDSEMDEDTQTMMSQSLLSLPSKPTSGMRRPPSPTLSTISSDSGSSSMYQSAIDTSKAPSCPLSPRPFEKGREDLNERREQPIIAISEPITLCLTTPPFVPIDSMPSDSISEDKGKTKEIYTEKINLNVNIGVIALCIHAQQLNGLIQLANVITSSSLSSNKNKQSPVSEKSERSILERVVLSMRTRGIVLLALCESPSSTEVSQFYRNPTAPPSITSGYIRLHVDCIEAIFTSQKRASSRLLSRISQTDHAINRAQFASCTISDISIFHFLPYAQCSSSLKQQHSFPILMTDSRLDDSYQISTSQHRVFRHNHPFTEKSKNTPLPRIDLVDWTSERVLEHGANLRTWRTKHVPNYRRNSSGLGAGLVSNAKTQPAMSVELLLDSKIPSYLLVDTLPLHTFVDVRSVQMISDFVGIVLTNTNESPATEVPSPVDHSPPARTNNINPPNGLETEENRLERLVLEDLNLDMDYRQAGDTTPTKRVTRPSRRKLKGQAASPSLRVNVLIPLFRVEVRVPVPRNRKPRSGALLLDIHSVSLSNYAQKSINEGPGTRFVEHGFERNNFEDWFSDADNPMPASFEMSRIVVAYADRNDSKATTIVSLGQLNEQDDDADQEDIGFSPMKPMILFRKATSNNDTHFHPQSSALLARFPSMHIVIDKMLLDGIQIWADDLSQWMERFNSRSASGTSTRAEVSRTTSLIGSRYFIQRSESTSTEDGENCELSPGVKNSEFVLQTLLSEVFIRCIIPMGDNLSSPVRHLDVCASDLEAILESKPEGKDEMVVSLNVQDASITESSNTGSHQIITSSSLTLERRRQPIIKFRFRSVSIPGSSAKESKIRVVFYGMRIGLWSDVSWLQDLARFAKAPPETFESVVPSVRTQITLNALECALRITPPTRSSALVLALEDLSLMTDLVGGSQETELQTSILGLAVLLTDDTQSPSVHQHPPPETETEYWIAQGYALLATLNDFNINLRHDTSLPLTDTKVAIGGMLLRIYLCADSITGVASFASDLQSLLRTTDTDEPQLNAKIAREPPKILATSSSTLLRSLDEQAFQRQPVIGPLPDMINDDLPRNLEYLDASFGAAAGLRPFDDEEDEFFPEETGTDTNEVDNIVSRHGGETIKVLHFPIEVIDNYYDTLAPSSLDLASEHGDTSFKVRADNCDIHLLLFDGYDWERTRRAIQDEVKRVKRRLAKIRQLLANGQSYDPNVDEVNTVLFNSVYVGLDQEAEELEREALIAAIDNELEEGSEIASESSWQSFKPGVKNKLEDKQRTILHKKRLNRSRGPSIEFSLRGMSIEYDQYVPNAKLASRLLATIRDFEILDHIKTSTWSTFLTDMRSDSHGNVRETDSNMVRVELQMLRPHGGHTDQEARLKAKLLPLRLHVDQDALDFLKKFFAFKDADAVPSPPPEQEIFFQHVEIFPVDIKLDYKPRRVDYRALKEGKTIELMNFFHFDGAEMTLRHITLKGITGWPRMFDTLNDLWTPDVKANQLVDVISGVSPIRSAVNVGSGVADLVLLPIAQYKKDGRIIRGLQKGTTAFLKSTAMEAIRLGARLATGTQVVLEQTENVLGGQFKGPVTAEALQYPPSGEAVDYNRTSDEEETDPEDLFSKYAEQPTNISEGVQSAYKTLSRNIKSAGQTILAVPMEVYERSGKEGPTRAVVRAVPIAVLKPMIGASEAISKTLMGLHNTLDPQSQIETETKYKHR</sequence>
<keyword evidence="9" id="KW-0472">Membrane</keyword>
<keyword evidence="7" id="KW-0072">Autophagy</keyword>
<keyword evidence="8" id="KW-0445">Lipid transport</keyword>
<keyword evidence="6" id="KW-0256">Endoplasmic reticulum</keyword>
<name>A0A286UVI0_9AGAM</name>
<evidence type="ECO:0000256" key="2">
    <source>
        <dbReference type="ARBA" id="ARBA00004623"/>
    </source>
</evidence>
<protein>
    <recommendedName>
        <fullName evidence="4">Autophagy-related protein 2</fullName>
    </recommendedName>
</protein>
<dbReference type="GO" id="GO:0006869">
    <property type="term" value="P:lipid transport"/>
    <property type="evidence" value="ECO:0007669"/>
    <property type="project" value="UniProtKB-KW"/>
</dbReference>
<dbReference type="GO" id="GO:0005789">
    <property type="term" value="C:endoplasmic reticulum membrane"/>
    <property type="evidence" value="ECO:0007669"/>
    <property type="project" value="UniProtKB-SubCell"/>
</dbReference>
<evidence type="ECO:0000256" key="10">
    <source>
        <dbReference type="ARBA" id="ARBA00024479"/>
    </source>
</evidence>
<dbReference type="InParanoid" id="A0A286UVI0"/>
<dbReference type="Proteomes" id="UP000217199">
    <property type="component" value="Unassembled WGS sequence"/>
</dbReference>
<dbReference type="Pfam" id="PF13329">
    <property type="entry name" value="ATG2_CAD"/>
    <property type="match status" value="1"/>
</dbReference>
<evidence type="ECO:0000256" key="7">
    <source>
        <dbReference type="ARBA" id="ARBA00023006"/>
    </source>
</evidence>
<evidence type="ECO:0000256" key="12">
    <source>
        <dbReference type="ARBA" id="ARBA00024631"/>
    </source>
</evidence>
<reference evidence="14 15" key="1">
    <citation type="journal article" date="2017" name="Mol. Ecol.">
        <title>Comparative and population genomic landscape of Phellinus noxius: A hypervariable fungus causing root rot in trees.</title>
        <authorList>
            <person name="Chung C.L."/>
            <person name="Lee T.J."/>
            <person name="Akiba M."/>
            <person name="Lee H.H."/>
            <person name="Kuo T.H."/>
            <person name="Liu D."/>
            <person name="Ke H.M."/>
            <person name="Yokoi T."/>
            <person name="Roa M.B."/>
            <person name="Lu M.J."/>
            <person name="Chang Y.Y."/>
            <person name="Ann P.J."/>
            <person name="Tsai J.N."/>
            <person name="Chen C.Y."/>
            <person name="Tzean S.S."/>
            <person name="Ota Y."/>
            <person name="Hattori T."/>
            <person name="Sahashi N."/>
            <person name="Liou R.F."/>
            <person name="Kikuchi T."/>
            <person name="Tsai I.J."/>
        </authorList>
    </citation>
    <scope>NUCLEOTIDE SEQUENCE [LARGE SCALE GENOMIC DNA]</scope>
    <source>
        <strain evidence="14 15">FFPRI411160</strain>
    </source>
</reference>